<accession>A0ABZ3BY38</accession>
<keyword evidence="2" id="KW-1185">Reference proteome</keyword>
<dbReference type="Pfam" id="PF07277">
    <property type="entry name" value="SapC"/>
    <property type="match status" value="1"/>
</dbReference>
<dbReference type="EMBL" id="CP150637">
    <property type="protein sequence ID" value="WZW87007.1"/>
    <property type="molecule type" value="Genomic_DNA"/>
</dbReference>
<name>A0ABZ3BY38_9GAMM</name>
<protein>
    <submittedName>
        <fullName evidence="1">SapC family protein</fullName>
    </submittedName>
</protein>
<dbReference type="InterPro" id="IPR010836">
    <property type="entry name" value="SapC"/>
</dbReference>
<reference evidence="1 2" key="1">
    <citation type="submission" date="2024-03" db="EMBL/GenBank/DDBJ databases">
        <title>Complete Genome Sequence and Annotation of Ignatzschineria larvae DSM 13226.</title>
        <authorList>
            <person name="Cantrell E."/>
            <person name="Burcham Z.M."/>
        </authorList>
    </citation>
    <scope>NUCLEOTIDE SEQUENCE [LARGE SCALE GENOMIC DNA]</scope>
    <source>
        <strain evidence="1 2">DSM 13226</strain>
    </source>
</reference>
<gene>
    <name evidence="1" type="ORF">WMO13_06385</name>
</gene>
<sequence length="249" mass="28518">MANSVFFYKNVEPLSKEIHVDLKLQPTKQYNFALKNHCVPLAGIEFFSASTKYPVIFLKEGESYIPVALTGLEEDKNLFIDATGKWEEDAYIPAFIRRYPFILAETGDDENQLTVCIDVDYEGWDKKKGEALFTKEGENTPFLENALALLSSYNIDMKRTQEFVKILAEKNLFESKNVTIQSPDGETFAVQNVYIVDEAKFMELDGETLHTLNKQGMLGWIFAHLVSLNNFPALFERFRNAREKKSKAN</sequence>
<evidence type="ECO:0000313" key="1">
    <source>
        <dbReference type="EMBL" id="WZW87007.1"/>
    </source>
</evidence>
<dbReference type="RefSeq" id="WP_026879081.1">
    <property type="nucleotide sequence ID" value="NZ_AZOD01000023.1"/>
</dbReference>
<dbReference type="Proteomes" id="UP001449178">
    <property type="component" value="Chromosome"/>
</dbReference>
<proteinExistence type="predicted"/>
<organism evidence="1 2">
    <name type="scientific">Ignatzschineria larvae DSM 13226</name>
    <dbReference type="NCBI Taxonomy" id="1111732"/>
    <lineage>
        <taxon>Bacteria</taxon>
        <taxon>Pseudomonadati</taxon>
        <taxon>Pseudomonadota</taxon>
        <taxon>Gammaproteobacteria</taxon>
        <taxon>Cardiobacteriales</taxon>
        <taxon>Ignatzschineriaceae</taxon>
        <taxon>Ignatzschineria</taxon>
    </lineage>
</organism>
<evidence type="ECO:0000313" key="2">
    <source>
        <dbReference type="Proteomes" id="UP001449178"/>
    </source>
</evidence>